<evidence type="ECO:0000256" key="2">
    <source>
        <dbReference type="ARBA" id="ARBA00007375"/>
    </source>
</evidence>
<organism evidence="7 8">
    <name type="scientific">Yeguia hominis</name>
    <dbReference type="NCBI Taxonomy" id="2763662"/>
    <lineage>
        <taxon>Bacteria</taxon>
        <taxon>Bacillati</taxon>
        <taxon>Bacillota</taxon>
        <taxon>Clostridia</taxon>
        <taxon>Eubacteriales</taxon>
        <taxon>Yeguiaceae</taxon>
        <taxon>Yeguia</taxon>
    </lineage>
</organism>
<evidence type="ECO:0000313" key="7">
    <source>
        <dbReference type="EMBL" id="MBC8532875.1"/>
    </source>
</evidence>
<feature type="transmembrane region" description="Helical" evidence="6">
    <location>
        <begin position="106"/>
        <end position="128"/>
    </location>
</feature>
<dbReference type="EMBL" id="JACRSN010000002">
    <property type="protein sequence ID" value="MBC8532875.1"/>
    <property type="molecule type" value="Genomic_DNA"/>
</dbReference>
<comment type="similarity">
    <text evidence="2">Belongs to the TMEM86 family.</text>
</comment>
<dbReference type="GO" id="GO:0016020">
    <property type="term" value="C:membrane"/>
    <property type="evidence" value="ECO:0007669"/>
    <property type="project" value="UniProtKB-SubCell"/>
</dbReference>
<dbReference type="Pfam" id="PF07947">
    <property type="entry name" value="YhhN"/>
    <property type="match status" value="1"/>
</dbReference>
<evidence type="ECO:0000256" key="5">
    <source>
        <dbReference type="ARBA" id="ARBA00023136"/>
    </source>
</evidence>
<evidence type="ECO:0000256" key="3">
    <source>
        <dbReference type="ARBA" id="ARBA00022692"/>
    </source>
</evidence>
<accession>A0A926D9I6</accession>
<keyword evidence="5 6" id="KW-0472">Membrane</keyword>
<dbReference type="Proteomes" id="UP000651482">
    <property type="component" value="Unassembled WGS sequence"/>
</dbReference>
<evidence type="ECO:0000256" key="4">
    <source>
        <dbReference type="ARBA" id="ARBA00022989"/>
    </source>
</evidence>
<sequence length="214" mass="24081">MKTMVLILFFLDAGLHLTACWRQQKRLAAWTKIFLMPLLAVSVLPLTSTGRVFLFCGLLFGAAGDLFLLKPEKRPLFFAGLAAFAAGHLFYTVLFVTDTLFSHVQVWQTMLFCGLYLAVIVLVYAKLYPFLPQGIKVPPIFYMLMICTMSCFAVLRMLSEPDGRTLLAACGTVFFLISDTRLAFELFKGRTRYSSFFVMLTYLLAQASIALSFV</sequence>
<comment type="subcellular location">
    <subcellularLocation>
        <location evidence="1">Membrane</location>
        <topology evidence="1">Multi-pass membrane protein</topology>
    </subcellularLocation>
</comment>
<comment type="caution">
    <text evidence="7">The sequence shown here is derived from an EMBL/GenBank/DDBJ whole genome shotgun (WGS) entry which is preliminary data.</text>
</comment>
<reference evidence="7" key="1">
    <citation type="submission" date="2020-08" db="EMBL/GenBank/DDBJ databases">
        <title>Genome public.</title>
        <authorList>
            <person name="Liu C."/>
            <person name="Sun Q."/>
        </authorList>
    </citation>
    <scope>NUCLEOTIDE SEQUENCE</scope>
    <source>
        <strain evidence="7">NSJ-40</strain>
    </source>
</reference>
<keyword evidence="3 6" id="KW-0812">Transmembrane</keyword>
<evidence type="ECO:0000313" key="8">
    <source>
        <dbReference type="Proteomes" id="UP000651482"/>
    </source>
</evidence>
<keyword evidence="4 6" id="KW-1133">Transmembrane helix</keyword>
<dbReference type="PANTHER" id="PTHR31885">
    <property type="entry name" value="GH04784P"/>
    <property type="match status" value="1"/>
</dbReference>
<dbReference type="RefSeq" id="WP_249318134.1">
    <property type="nucleotide sequence ID" value="NZ_JACRSN010000002.1"/>
</dbReference>
<protein>
    <submittedName>
        <fullName evidence="7">Lysoplasmalogenase</fullName>
    </submittedName>
</protein>
<dbReference type="GO" id="GO:0016787">
    <property type="term" value="F:hydrolase activity"/>
    <property type="evidence" value="ECO:0007669"/>
    <property type="project" value="TreeGrafter"/>
</dbReference>
<evidence type="ECO:0000256" key="6">
    <source>
        <dbReference type="SAM" id="Phobius"/>
    </source>
</evidence>
<dbReference type="PANTHER" id="PTHR31885:SF6">
    <property type="entry name" value="GH04784P"/>
    <property type="match status" value="1"/>
</dbReference>
<feature type="transmembrane region" description="Helical" evidence="6">
    <location>
        <begin position="196"/>
        <end position="213"/>
    </location>
</feature>
<feature type="transmembrane region" description="Helical" evidence="6">
    <location>
        <begin position="140"/>
        <end position="159"/>
    </location>
</feature>
<name>A0A926D9I6_9FIRM</name>
<keyword evidence="8" id="KW-1185">Reference proteome</keyword>
<evidence type="ECO:0000256" key="1">
    <source>
        <dbReference type="ARBA" id="ARBA00004141"/>
    </source>
</evidence>
<proteinExistence type="inferred from homology"/>
<feature type="transmembrane region" description="Helical" evidence="6">
    <location>
        <begin position="165"/>
        <end position="184"/>
    </location>
</feature>
<dbReference type="AlphaFoldDB" id="A0A926D9I6"/>
<feature type="transmembrane region" description="Helical" evidence="6">
    <location>
        <begin position="76"/>
        <end position="94"/>
    </location>
</feature>
<dbReference type="InterPro" id="IPR012506">
    <property type="entry name" value="TMEM86B-like"/>
</dbReference>
<gene>
    <name evidence="7" type="ORF">IAG03_02410</name>
</gene>